<protein>
    <recommendedName>
        <fullName evidence="4 13">Tetraacyldisaccharide 4'-kinase</fullName>
        <ecNumber evidence="3 13">2.7.1.130</ecNumber>
    </recommendedName>
    <alternativeName>
        <fullName evidence="12 13">Lipid A 4'-kinase</fullName>
    </alternativeName>
</protein>
<evidence type="ECO:0000313" key="14">
    <source>
        <dbReference type="EMBL" id="AZL59496.1"/>
    </source>
</evidence>
<evidence type="ECO:0000256" key="8">
    <source>
        <dbReference type="ARBA" id="ARBA00022741"/>
    </source>
</evidence>
<keyword evidence="9 13" id="KW-0418">Kinase</keyword>
<evidence type="ECO:0000256" key="6">
    <source>
        <dbReference type="ARBA" id="ARBA00022556"/>
    </source>
</evidence>
<accession>A0A3S8U760</accession>
<dbReference type="GO" id="GO:0009245">
    <property type="term" value="P:lipid A biosynthetic process"/>
    <property type="evidence" value="ECO:0007669"/>
    <property type="project" value="UniProtKB-UniRule"/>
</dbReference>
<keyword evidence="11 13" id="KW-0443">Lipid metabolism</keyword>
<dbReference type="GO" id="GO:0009029">
    <property type="term" value="F:lipid-A 4'-kinase activity"/>
    <property type="evidence" value="ECO:0007669"/>
    <property type="project" value="UniProtKB-UniRule"/>
</dbReference>
<dbReference type="GO" id="GO:0009244">
    <property type="term" value="P:lipopolysaccharide core region biosynthetic process"/>
    <property type="evidence" value="ECO:0007669"/>
    <property type="project" value="TreeGrafter"/>
</dbReference>
<evidence type="ECO:0000256" key="2">
    <source>
        <dbReference type="ARBA" id="ARBA00004870"/>
    </source>
</evidence>
<comment type="pathway">
    <text evidence="2 13">Glycolipid biosynthesis; lipid IV(A) biosynthesis; lipid IV(A) from (3R)-3-hydroxytetradecanoyl-[acyl-carrier-protein] and UDP-N-acetyl-alpha-D-glucosamine: step 6/6.</text>
</comment>
<dbReference type="Pfam" id="PF02606">
    <property type="entry name" value="LpxK"/>
    <property type="match status" value="1"/>
</dbReference>
<evidence type="ECO:0000256" key="13">
    <source>
        <dbReference type="HAMAP-Rule" id="MF_00409"/>
    </source>
</evidence>
<dbReference type="GO" id="GO:0005886">
    <property type="term" value="C:plasma membrane"/>
    <property type="evidence" value="ECO:0007669"/>
    <property type="project" value="TreeGrafter"/>
</dbReference>
<dbReference type="AlphaFoldDB" id="A0A3S8U760"/>
<dbReference type="InterPro" id="IPR027417">
    <property type="entry name" value="P-loop_NTPase"/>
</dbReference>
<keyword evidence="7 13" id="KW-0808">Transferase</keyword>
<dbReference type="PANTHER" id="PTHR42724">
    <property type="entry name" value="TETRAACYLDISACCHARIDE 4'-KINASE"/>
    <property type="match status" value="1"/>
</dbReference>
<dbReference type="RefSeq" id="WP_125325691.1">
    <property type="nucleotide sequence ID" value="NZ_CP034328.1"/>
</dbReference>
<evidence type="ECO:0000256" key="10">
    <source>
        <dbReference type="ARBA" id="ARBA00022840"/>
    </source>
</evidence>
<dbReference type="NCBIfam" id="TIGR00682">
    <property type="entry name" value="lpxK"/>
    <property type="match status" value="1"/>
</dbReference>
<evidence type="ECO:0000256" key="11">
    <source>
        <dbReference type="ARBA" id="ARBA00023098"/>
    </source>
</evidence>
<keyword evidence="8 13" id="KW-0547">Nucleotide-binding</keyword>
<dbReference type="HAMAP" id="MF_00409">
    <property type="entry name" value="LpxK"/>
    <property type="match status" value="1"/>
</dbReference>
<gene>
    <name evidence="13" type="primary">lpxK</name>
    <name evidence="14" type="ORF">EI545_11985</name>
</gene>
<comment type="catalytic activity">
    <reaction evidence="13">
        <text>a lipid A disaccharide + ATP = a lipid IVA + ADP + H(+)</text>
        <dbReference type="Rhea" id="RHEA:67840"/>
        <dbReference type="ChEBI" id="CHEBI:15378"/>
        <dbReference type="ChEBI" id="CHEBI:30616"/>
        <dbReference type="ChEBI" id="CHEBI:176343"/>
        <dbReference type="ChEBI" id="CHEBI:176425"/>
        <dbReference type="ChEBI" id="CHEBI:456216"/>
        <dbReference type="EC" id="2.7.1.130"/>
    </reaction>
</comment>
<evidence type="ECO:0000256" key="1">
    <source>
        <dbReference type="ARBA" id="ARBA00002274"/>
    </source>
</evidence>
<comment type="similarity">
    <text evidence="13">Belongs to the LpxK family.</text>
</comment>
<feature type="binding site" evidence="13">
    <location>
        <begin position="55"/>
        <end position="62"/>
    </location>
    <ligand>
        <name>ATP</name>
        <dbReference type="ChEBI" id="CHEBI:30616"/>
    </ligand>
</feature>
<proteinExistence type="inferred from homology"/>
<dbReference type="GO" id="GO:0005524">
    <property type="term" value="F:ATP binding"/>
    <property type="evidence" value="ECO:0007669"/>
    <property type="project" value="UniProtKB-UniRule"/>
</dbReference>
<dbReference type="EMBL" id="CP034328">
    <property type="protein sequence ID" value="AZL59496.1"/>
    <property type="molecule type" value="Genomic_DNA"/>
</dbReference>
<keyword evidence="10 13" id="KW-0067">ATP-binding</keyword>
<sequence>MTRAPGFWFTKPDSPAVAARLLAPLGWLYAAGTARRLHQPGYTPRIPVICVGNLVAGGAGKTPVTLALAERLLSHGHAVHIVSRGYGGSLAGPVQVRETHHKAAEVGDEPLLLSAFAPTWVAKDRAAGVQAAEAAGAQVVLLDDGFQNPSVKPSLGLVVVDAARGFGNGRCIPAGPLREPVQVGLARADLVVAIGGPGAQAQFADTWGRHITLPLVTGELHPLQTGMDWQGQRLLAFAGIADPNRFFTTLRDLGANLVRGEALADHAPLSETLLKRLEAEAMAAGAQLVTTEKDAARLPPHWRMRVLTLVVRLQIKDWTAMDAALARLGL</sequence>
<dbReference type="SUPFAM" id="SSF52540">
    <property type="entry name" value="P-loop containing nucleoside triphosphate hydrolases"/>
    <property type="match status" value="1"/>
</dbReference>
<name>A0A3S8U760_9RHOB</name>
<reference evidence="14 15" key="1">
    <citation type="submission" date="2018-12" db="EMBL/GenBank/DDBJ databases">
        <title>Complete genome sequencing of Tabrizicola sp. K13M18.</title>
        <authorList>
            <person name="Bae J.-W."/>
        </authorList>
    </citation>
    <scope>NUCLEOTIDE SEQUENCE [LARGE SCALE GENOMIC DNA]</scope>
    <source>
        <strain evidence="14 15">K13M18</strain>
    </source>
</reference>
<keyword evidence="15" id="KW-1185">Reference proteome</keyword>
<evidence type="ECO:0000313" key="15">
    <source>
        <dbReference type="Proteomes" id="UP000282002"/>
    </source>
</evidence>
<evidence type="ECO:0000256" key="9">
    <source>
        <dbReference type="ARBA" id="ARBA00022777"/>
    </source>
</evidence>
<keyword evidence="5 13" id="KW-0444">Lipid biosynthesis</keyword>
<evidence type="ECO:0000256" key="7">
    <source>
        <dbReference type="ARBA" id="ARBA00022679"/>
    </source>
</evidence>
<keyword evidence="6 13" id="KW-0441">Lipid A biosynthesis</keyword>
<dbReference type="InterPro" id="IPR003758">
    <property type="entry name" value="LpxK"/>
</dbReference>
<evidence type="ECO:0000256" key="3">
    <source>
        <dbReference type="ARBA" id="ARBA00012071"/>
    </source>
</evidence>
<evidence type="ECO:0000256" key="5">
    <source>
        <dbReference type="ARBA" id="ARBA00022516"/>
    </source>
</evidence>
<dbReference type="PANTHER" id="PTHR42724:SF1">
    <property type="entry name" value="TETRAACYLDISACCHARIDE 4'-KINASE, MITOCHONDRIAL-RELATED"/>
    <property type="match status" value="1"/>
</dbReference>
<dbReference type="Proteomes" id="UP000282002">
    <property type="component" value="Chromosome"/>
</dbReference>
<dbReference type="KEGG" id="taw:EI545_11985"/>
<comment type="function">
    <text evidence="1 13">Transfers the gamma-phosphate of ATP to the 4'-position of a tetraacyldisaccharide 1-phosphate intermediate (termed DS-1-P) to form tetraacyldisaccharide 1,4'-bis-phosphate (lipid IVA).</text>
</comment>
<evidence type="ECO:0000256" key="12">
    <source>
        <dbReference type="ARBA" id="ARBA00029757"/>
    </source>
</evidence>
<evidence type="ECO:0000256" key="4">
    <source>
        <dbReference type="ARBA" id="ARBA00016436"/>
    </source>
</evidence>
<organism evidence="14 15">
    <name type="scientific">Tabrizicola piscis</name>
    <dbReference type="NCBI Taxonomy" id="2494374"/>
    <lineage>
        <taxon>Bacteria</taxon>
        <taxon>Pseudomonadati</taxon>
        <taxon>Pseudomonadota</taxon>
        <taxon>Alphaproteobacteria</taxon>
        <taxon>Rhodobacterales</taxon>
        <taxon>Paracoccaceae</taxon>
        <taxon>Tabrizicola</taxon>
    </lineage>
</organism>
<dbReference type="UniPathway" id="UPA00359">
    <property type="reaction ID" value="UER00482"/>
</dbReference>
<dbReference type="EC" id="2.7.1.130" evidence="3 13"/>
<dbReference type="OrthoDB" id="9766423at2"/>